<dbReference type="EMBL" id="CAJVPJ010003110">
    <property type="protein sequence ID" value="CAG8635131.1"/>
    <property type="molecule type" value="Genomic_DNA"/>
</dbReference>
<gene>
    <name evidence="1" type="ORF">POCULU_LOCUS9113</name>
</gene>
<evidence type="ECO:0000313" key="2">
    <source>
        <dbReference type="Proteomes" id="UP000789572"/>
    </source>
</evidence>
<sequence length="69" mass="7718">NLQRKEPEEITDEATDYLLLGFSDTEKILGAVPVNIQKTDIEDIVSMEVDDEGKLVTILILNASTRMPK</sequence>
<reference evidence="1" key="1">
    <citation type="submission" date="2021-06" db="EMBL/GenBank/DDBJ databases">
        <authorList>
            <person name="Kallberg Y."/>
            <person name="Tangrot J."/>
            <person name="Rosling A."/>
        </authorList>
    </citation>
    <scope>NUCLEOTIDE SEQUENCE</scope>
    <source>
        <strain evidence="1">IA702</strain>
    </source>
</reference>
<dbReference type="AlphaFoldDB" id="A0A9N9DEB1"/>
<name>A0A9N9DEB1_9GLOM</name>
<dbReference type="Proteomes" id="UP000789572">
    <property type="component" value="Unassembled WGS sequence"/>
</dbReference>
<keyword evidence="2" id="KW-1185">Reference proteome</keyword>
<protein>
    <submittedName>
        <fullName evidence="1">6424_t:CDS:1</fullName>
    </submittedName>
</protein>
<accession>A0A9N9DEB1</accession>
<feature type="non-terminal residue" evidence="1">
    <location>
        <position position="69"/>
    </location>
</feature>
<comment type="caution">
    <text evidence="1">The sequence shown here is derived from an EMBL/GenBank/DDBJ whole genome shotgun (WGS) entry which is preliminary data.</text>
</comment>
<proteinExistence type="predicted"/>
<organism evidence="1 2">
    <name type="scientific">Paraglomus occultum</name>
    <dbReference type="NCBI Taxonomy" id="144539"/>
    <lineage>
        <taxon>Eukaryota</taxon>
        <taxon>Fungi</taxon>
        <taxon>Fungi incertae sedis</taxon>
        <taxon>Mucoromycota</taxon>
        <taxon>Glomeromycotina</taxon>
        <taxon>Glomeromycetes</taxon>
        <taxon>Paraglomerales</taxon>
        <taxon>Paraglomeraceae</taxon>
        <taxon>Paraglomus</taxon>
    </lineage>
</organism>
<dbReference type="OrthoDB" id="532890at2759"/>
<evidence type="ECO:0000313" key="1">
    <source>
        <dbReference type="EMBL" id="CAG8635131.1"/>
    </source>
</evidence>